<feature type="compositionally biased region" description="Polar residues" evidence="1">
    <location>
        <begin position="1"/>
        <end position="62"/>
    </location>
</feature>
<feature type="compositionally biased region" description="Polar residues" evidence="1">
    <location>
        <begin position="165"/>
        <end position="175"/>
    </location>
</feature>
<reference evidence="2 3" key="1">
    <citation type="submission" date="2022-05" db="EMBL/GenBank/DDBJ databases">
        <title>Chromosome-level reference genomes for two strains of Caenorhabditis briggsae: an improved platform for comparative genomics.</title>
        <authorList>
            <person name="Stevens L."/>
            <person name="Andersen E.C."/>
        </authorList>
    </citation>
    <scope>NUCLEOTIDE SEQUENCE [LARGE SCALE GENOMIC DNA]</scope>
    <source>
        <strain evidence="2">QX1410_ONT</strain>
        <tissue evidence="2">Whole-organism</tissue>
    </source>
</reference>
<dbReference type="Proteomes" id="UP000827892">
    <property type="component" value="Chromosome IV"/>
</dbReference>
<evidence type="ECO:0000256" key="1">
    <source>
        <dbReference type="SAM" id="MobiDB-lite"/>
    </source>
</evidence>
<feature type="compositionally biased region" description="Polar residues" evidence="1">
    <location>
        <begin position="284"/>
        <end position="294"/>
    </location>
</feature>
<accession>A0AAE9D5E5</accession>
<dbReference type="AlphaFoldDB" id="A0AAE9D5E5"/>
<name>A0AAE9D5E5_CAEBR</name>
<organism evidence="2 3">
    <name type="scientific">Caenorhabditis briggsae</name>
    <dbReference type="NCBI Taxonomy" id="6238"/>
    <lineage>
        <taxon>Eukaryota</taxon>
        <taxon>Metazoa</taxon>
        <taxon>Ecdysozoa</taxon>
        <taxon>Nematoda</taxon>
        <taxon>Chromadorea</taxon>
        <taxon>Rhabditida</taxon>
        <taxon>Rhabditina</taxon>
        <taxon>Rhabditomorpha</taxon>
        <taxon>Rhabditoidea</taxon>
        <taxon>Rhabditidae</taxon>
        <taxon>Peloderinae</taxon>
        <taxon>Caenorhabditis</taxon>
    </lineage>
</organism>
<evidence type="ECO:0000313" key="3">
    <source>
        <dbReference type="Proteomes" id="UP000827892"/>
    </source>
</evidence>
<evidence type="ECO:0000313" key="2">
    <source>
        <dbReference type="EMBL" id="ULT93267.1"/>
    </source>
</evidence>
<sequence>MPAHQTQNNSNQNQIPAHQTHGYSNQNSPMPTHRTQNNSNQNQMPTHQMGHYSNPQTMLSPVSTTTYSNPPPNYSNPEQMRSPMMMSNDYSNPQQQPRFVLQPMKPENIPGQRLPPCPRQVDFEKLGVKLQYKQYPTDPLTVNYQLKKMQNGQQEDASMVVNAGNYSNQAPQNYSNPQAQPQQPVSQQQNSAAAPVDNFQQLANSVGFTPSWTLEKGWDYRSWVRGPNGYPAPKPTGTPLPPIRTIFMKINANYSTYSIPTNSQDQSGQKYHEPAAPVVNQENLQYSDQKNGKNQGKRAQLTQRNEY</sequence>
<feature type="region of interest" description="Disordered" evidence="1">
    <location>
        <begin position="284"/>
        <end position="307"/>
    </location>
</feature>
<proteinExistence type="predicted"/>
<feature type="region of interest" description="Disordered" evidence="1">
    <location>
        <begin position="1"/>
        <end position="93"/>
    </location>
</feature>
<dbReference type="EMBL" id="CP090894">
    <property type="protein sequence ID" value="ULT93267.1"/>
    <property type="molecule type" value="Genomic_DNA"/>
</dbReference>
<feature type="region of interest" description="Disordered" evidence="1">
    <location>
        <begin position="165"/>
        <end position="194"/>
    </location>
</feature>
<protein>
    <submittedName>
        <fullName evidence="2">Uncharacterized protein</fullName>
    </submittedName>
</protein>
<feature type="compositionally biased region" description="Low complexity" evidence="1">
    <location>
        <begin position="176"/>
        <end position="194"/>
    </location>
</feature>
<gene>
    <name evidence="2" type="ORF">L3Y34_003033</name>
</gene>